<dbReference type="CDD" id="cd00009">
    <property type="entry name" value="AAA"/>
    <property type="match status" value="1"/>
</dbReference>
<dbReference type="EMBL" id="NKXS01001341">
    <property type="protein sequence ID" value="PIN19071.1"/>
    <property type="molecule type" value="Genomic_DNA"/>
</dbReference>
<evidence type="ECO:0000256" key="2">
    <source>
        <dbReference type="ARBA" id="ARBA00022614"/>
    </source>
</evidence>
<feature type="domain" description="NB-ARC" evidence="7">
    <location>
        <begin position="167"/>
        <end position="329"/>
    </location>
</feature>
<dbReference type="InterPro" id="IPR042197">
    <property type="entry name" value="Apaf_helical"/>
</dbReference>
<dbReference type="InterPro" id="IPR055414">
    <property type="entry name" value="LRR_R13L4/SHOC2-like"/>
</dbReference>
<dbReference type="Gene3D" id="1.10.8.430">
    <property type="entry name" value="Helical domain of apoptotic protease-activating factors"/>
    <property type="match status" value="1"/>
</dbReference>
<evidence type="ECO:0000256" key="1">
    <source>
        <dbReference type="ARBA" id="ARBA00008894"/>
    </source>
</evidence>
<dbReference type="InterPro" id="IPR027417">
    <property type="entry name" value="P-loop_NTPase"/>
</dbReference>
<evidence type="ECO:0000259" key="10">
    <source>
        <dbReference type="Pfam" id="PF23598"/>
    </source>
</evidence>
<evidence type="ECO:0000259" key="8">
    <source>
        <dbReference type="Pfam" id="PF18052"/>
    </source>
</evidence>
<dbReference type="Proteomes" id="UP000231279">
    <property type="component" value="Unassembled WGS sequence"/>
</dbReference>
<dbReference type="SUPFAM" id="SSF52058">
    <property type="entry name" value="L domain-like"/>
    <property type="match status" value="1"/>
</dbReference>
<dbReference type="SUPFAM" id="SSF52540">
    <property type="entry name" value="P-loop containing nucleoside triphosphate hydrolases"/>
    <property type="match status" value="1"/>
</dbReference>
<feature type="domain" description="Disease resistance protein winged helix" evidence="9">
    <location>
        <begin position="411"/>
        <end position="481"/>
    </location>
</feature>
<protein>
    <submittedName>
        <fullName evidence="11">Apoptotic ATPase</fullName>
    </submittedName>
</protein>
<name>A0A2G9HNI1_9LAMI</name>
<dbReference type="InterPro" id="IPR002182">
    <property type="entry name" value="NB-ARC"/>
</dbReference>
<dbReference type="InterPro" id="IPR038005">
    <property type="entry name" value="RX-like_CC"/>
</dbReference>
<dbReference type="Gene3D" id="3.40.50.300">
    <property type="entry name" value="P-loop containing nucleotide triphosphate hydrolases"/>
    <property type="match status" value="1"/>
</dbReference>
<dbReference type="InterPro" id="IPR032675">
    <property type="entry name" value="LRR_dom_sf"/>
</dbReference>
<evidence type="ECO:0000256" key="5">
    <source>
        <dbReference type="ARBA" id="ARBA00022821"/>
    </source>
</evidence>
<keyword evidence="5" id="KW-0611">Plant defense</keyword>
<keyword evidence="6" id="KW-0067">ATP-binding</keyword>
<dbReference type="FunFam" id="3.40.50.300:FF:001091">
    <property type="entry name" value="Probable disease resistance protein At1g61300"/>
    <property type="match status" value="1"/>
</dbReference>
<dbReference type="PANTHER" id="PTHR23155:SF1238">
    <property type="entry name" value="TOMV SUSCEPTIBLE PROTEIN TM-2"/>
    <property type="match status" value="1"/>
</dbReference>
<sequence length="848" mass="97806">MADVVITAVINKAVDMGAKMIMEESSRLYWLQDDIRWLEQEMRHMQSYLENAEAKKITNPNVVNFIKDIRDLLCDVEDILDIFLPLMESHRSSSLLKRMSTCFLPYGWTSGEFSREIEKIKRRVKGIDAVRRRYGVVEDISRTGGVSNVDPRTIRLHADDPIIVGFEQDIKELKSKLEEHHFVSVVGMPGIGKTTLAKKVFKGIKDNFDCSASVVVSQEPNITSLLRDIAKQVGLEKEKQEENLEVNLYSFFQGKRYVVFLDDIWDVKGWDSLKMCFPISSESASRIIITSRNSGVGRYIGSDNSLHQLRPFDDSKGWELFSKLIMPTKKKFDSELEMIGRQIVKKCGGVPLAIVVIVGMLRERGISEFSWNGVLHSIGENASDEYSQIFGLSYKDLPTFLKPCFLYFGNFPEDYEFSSSEVVRLWMAEKFIPRVGGDWEPEDVGVDYIGKLEARNLIQVVKRGHDGRVKKFRIHDLLHSLCVNMGREIDFINTIADLQPGSTKRVRRLTVHHDSAIENEKLIYRMTKLRSLFHVKFDNKTQINHLNNMLGRLKLLQVLILEFRVNVYIPYQIRSLNQLNCLEIRSTVDVKIPWSIQNLKNLQTLDLGECYFVRLPIGIWNMKQLRHLILCFNEIDSYLMRLPCQCQQVQVLLPNLQTLVATKCSVLKPTWLLKFSNLRELVLAMVTPEIMEVLCGPEPISKKLEVLCCSSLDYSMAKRVSLVKYERLMKLKLQNMRMQQPLDLPPTLIKLILKYTQLGEDPMIILKYLPKLKILHLEYVYGFGSKMDCSGTDSFPQLQVLRLDRLFGLEEFIEGEEIGMPRLKEVTIRNCAGLVRIPKKLQQLQMRN</sequence>
<dbReference type="CDD" id="cd14798">
    <property type="entry name" value="RX-CC_like"/>
    <property type="match status" value="1"/>
</dbReference>
<dbReference type="GO" id="GO:0043531">
    <property type="term" value="F:ADP binding"/>
    <property type="evidence" value="ECO:0007669"/>
    <property type="project" value="InterPro"/>
</dbReference>
<evidence type="ECO:0000256" key="6">
    <source>
        <dbReference type="ARBA" id="ARBA00022840"/>
    </source>
</evidence>
<comment type="similarity">
    <text evidence="1">Belongs to the disease resistance NB-LRR family.</text>
</comment>
<accession>A0A2G9HNI1</accession>
<gene>
    <name evidence="11" type="ORF">CDL12_08256</name>
</gene>
<evidence type="ECO:0000256" key="3">
    <source>
        <dbReference type="ARBA" id="ARBA00022737"/>
    </source>
</evidence>
<keyword evidence="2" id="KW-0433">Leucine-rich repeat</keyword>
<dbReference type="STRING" id="429701.A0A2G9HNI1"/>
<dbReference type="GO" id="GO:0005524">
    <property type="term" value="F:ATP binding"/>
    <property type="evidence" value="ECO:0007669"/>
    <property type="project" value="UniProtKB-KW"/>
</dbReference>
<dbReference type="Gene3D" id="1.20.5.4130">
    <property type="match status" value="1"/>
</dbReference>
<dbReference type="GO" id="GO:0051607">
    <property type="term" value="P:defense response to virus"/>
    <property type="evidence" value="ECO:0007669"/>
    <property type="project" value="UniProtKB-ARBA"/>
</dbReference>
<evidence type="ECO:0000256" key="4">
    <source>
        <dbReference type="ARBA" id="ARBA00022741"/>
    </source>
</evidence>
<dbReference type="AlphaFoldDB" id="A0A2G9HNI1"/>
<feature type="domain" description="Disease resistance N-terminal" evidence="8">
    <location>
        <begin position="10"/>
        <end position="94"/>
    </location>
</feature>
<evidence type="ECO:0000259" key="9">
    <source>
        <dbReference type="Pfam" id="PF23559"/>
    </source>
</evidence>
<keyword evidence="4" id="KW-0547">Nucleotide-binding</keyword>
<dbReference type="InterPro" id="IPR058922">
    <property type="entry name" value="WHD_DRP"/>
</dbReference>
<proteinExistence type="inferred from homology"/>
<dbReference type="GO" id="GO:0098542">
    <property type="term" value="P:defense response to other organism"/>
    <property type="evidence" value="ECO:0007669"/>
    <property type="project" value="TreeGrafter"/>
</dbReference>
<dbReference type="InterPro" id="IPR041118">
    <property type="entry name" value="Rx_N"/>
</dbReference>
<dbReference type="PRINTS" id="PR00364">
    <property type="entry name" value="DISEASERSIST"/>
</dbReference>
<dbReference type="Gene3D" id="3.80.10.10">
    <property type="entry name" value="Ribonuclease Inhibitor"/>
    <property type="match status" value="1"/>
</dbReference>
<evidence type="ECO:0000259" key="7">
    <source>
        <dbReference type="Pfam" id="PF00931"/>
    </source>
</evidence>
<reference evidence="12" key="1">
    <citation type="journal article" date="2018" name="Gigascience">
        <title>Genome assembly of the Pink Ipe (Handroanthus impetiginosus, Bignoniaceae), a highly valued, ecologically keystone Neotropical timber forest tree.</title>
        <authorList>
            <person name="Silva-Junior O.B."/>
            <person name="Grattapaglia D."/>
            <person name="Novaes E."/>
            <person name="Collevatti R.G."/>
        </authorList>
    </citation>
    <scope>NUCLEOTIDE SEQUENCE [LARGE SCALE GENOMIC DNA]</scope>
    <source>
        <strain evidence="12">cv. UFG-1</strain>
    </source>
</reference>
<evidence type="ECO:0000313" key="11">
    <source>
        <dbReference type="EMBL" id="PIN19071.1"/>
    </source>
</evidence>
<organism evidence="11 12">
    <name type="scientific">Handroanthus impetiginosus</name>
    <dbReference type="NCBI Taxonomy" id="429701"/>
    <lineage>
        <taxon>Eukaryota</taxon>
        <taxon>Viridiplantae</taxon>
        <taxon>Streptophyta</taxon>
        <taxon>Embryophyta</taxon>
        <taxon>Tracheophyta</taxon>
        <taxon>Spermatophyta</taxon>
        <taxon>Magnoliopsida</taxon>
        <taxon>eudicotyledons</taxon>
        <taxon>Gunneridae</taxon>
        <taxon>Pentapetalae</taxon>
        <taxon>asterids</taxon>
        <taxon>lamiids</taxon>
        <taxon>Lamiales</taxon>
        <taxon>Bignoniaceae</taxon>
        <taxon>Crescentiina</taxon>
        <taxon>Tabebuia alliance</taxon>
        <taxon>Handroanthus</taxon>
    </lineage>
</organism>
<feature type="domain" description="Disease resistance R13L4/SHOC-2-like LRR" evidence="10">
    <location>
        <begin position="573"/>
        <end position="830"/>
    </location>
</feature>
<keyword evidence="12" id="KW-1185">Reference proteome</keyword>
<dbReference type="Gene3D" id="1.10.10.10">
    <property type="entry name" value="Winged helix-like DNA-binding domain superfamily/Winged helix DNA-binding domain"/>
    <property type="match status" value="1"/>
</dbReference>
<dbReference type="Pfam" id="PF00931">
    <property type="entry name" value="NB-ARC"/>
    <property type="match status" value="1"/>
</dbReference>
<dbReference type="Pfam" id="PF23559">
    <property type="entry name" value="WHD_DRP"/>
    <property type="match status" value="1"/>
</dbReference>
<dbReference type="FunFam" id="1.10.10.10:FF:000322">
    <property type="entry name" value="Probable disease resistance protein At1g63360"/>
    <property type="match status" value="1"/>
</dbReference>
<dbReference type="PANTHER" id="PTHR23155">
    <property type="entry name" value="DISEASE RESISTANCE PROTEIN RP"/>
    <property type="match status" value="1"/>
</dbReference>
<keyword evidence="3" id="KW-0677">Repeat</keyword>
<evidence type="ECO:0000313" key="12">
    <source>
        <dbReference type="Proteomes" id="UP000231279"/>
    </source>
</evidence>
<dbReference type="InterPro" id="IPR036388">
    <property type="entry name" value="WH-like_DNA-bd_sf"/>
</dbReference>
<dbReference type="Pfam" id="PF23598">
    <property type="entry name" value="LRR_14"/>
    <property type="match status" value="1"/>
</dbReference>
<dbReference type="Pfam" id="PF18052">
    <property type="entry name" value="Rx_N"/>
    <property type="match status" value="1"/>
</dbReference>
<dbReference type="InterPro" id="IPR044974">
    <property type="entry name" value="Disease_R_plants"/>
</dbReference>
<comment type="caution">
    <text evidence="11">The sequence shown here is derived from an EMBL/GenBank/DDBJ whole genome shotgun (WGS) entry which is preliminary data.</text>
</comment>
<dbReference type="OrthoDB" id="912405at2759"/>